<gene>
    <name evidence="1" type="ORF">DSO57_1025882</name>
</gene>
<sequence>MGPGANPEPNSPQPVSSEDQGLSWLQPINIKSMSTRQDMNPCQHHRSFQANHKCLIIEVSLKWQLEILAVWVVKSATHQREIPKPASGLRPDTCSVNPPNTMTSNDHPPEPDARSFSEIPTCDTGRLVAKLASLQFNCPKFAQSLANDAGPENWPNINNQVVEQKDLKAYSAEIANDDLPVPDSTLPSLESQYQPT</sequence>
<protein>
    <submittedName>
        <fullName evidence="1">Uncharacterized protein</fullName>
    </submittedName>
</protein>
<evidence type="ECO:0000313" key="1">
    <source>
        <dbReference type="EMBL" id="KAJ9064857.1"/>
    </source>
</evidence>
<accession>A0ACC2SRG2</accession>
<comment type="caution">
    <text evidence="1">The sequence shown here is derived from an EMBL/GenBank/DDBJ whole genome shotgun (WGS) entry which is preliminary data.</text>
</comment>
<dbReference type="EMBL" id="QTSX02004408">
    <property type="protein sequence ID" value="KAJ9064857.1"/>
    <property type="molecule type" value="Genomic_DNA"/>
</dbReference>
<keyword evidence="2" id="KW-1185">Reference proteome</keyword>
<reference evidence="1" key="1">
    <citation type="submission" date="2022-04" db="EMBL/GenBank/DDBJ databases">
        <title>Genome of the entomopathogenic fungus Entomophthora muscae.</title>
        <authorList>
            <person name="Elya C."/>
            <person name="Lovett B.R."/>
            <person name="Lee E."/>
            <person name="Macias A.M."/>
            <person name="Hajek A.E."/>
            <person name="De Bivort B.L."/>
            <person name="Kasson M.T."/>
            <person name="De Fine Licht H.H."/>
            <person name="Stajich J.E."/>
        </authorList>
    </citation>
    <scope>NUCLEOTIDE SEQUENCE</scope>
    <source>
        <strain evidence="1">Berkeley</strain>
    </source>
</reference>
<evidence type="ECO:0000313" key="2">
    <source>
        <dbReference type="Proteomes" id="UP001165960"/>
    </source>
</evidence>
<name>A0ACC2SRG2_9FUNG</name>
<organism evidence="1 2">
    <name type="scientific">Entomophthora muscae</name>
    <dbReference type="NCBI Taxonomy" id="34485"/>
    <lineage>
        <taxon>Eukaryota</taxon>
        <taxon>Fungi</taxon>
        <taxon>Fungi incertae sedis</taxon>
        <taxon>Zoopagomycota</taxon>
        <taxon>Entomophthoromycotina</taxon>
        <taxon>Entomophthoromycetes</taxon>
        <taxon>Entomophthorales</taxon>
        <taxon>Entomophthoraceae</taxon>
        <taxon>Entomophthora</taxon>
    </lineage>
</organism>
<dbReference type="Proteomes" id="UP001165960">
    <property type="component" value="Unassembled WGS sequence"/>
</dbReference>
<proteinExistence type="predicted"/>